<dbReference type="Proteomes" id="UP001196068">
    <property type="component" value="Unassembled WGS sequence"/>
</dbReference>
<dbReference type="AlphaFoldDB" id="A0AAF1KLV7"/>
<accession>A0AAF1KLV7</accession>
<gene>
    <name evidence="2" type="ORF">GXW79_09195</name>
</gene>
<name>A0AAF1KLV7_9PROT</name>
<reference evidence="2" key="2">
    <citation type="journal article" date="2021" name="Syst. Appl. Microbiol.">
        <title>Roseomonas hellenica sp. nov., isolated from roots of wild-growing Alkanna tinctoria.</title>
        <authorList>
            <person name="Rat A."/>
            <person name="Naranjo H.D."/>
            <person name="Lebbe L."/>
            <person name="Cnockaert M."/>
            <person name="Krigas N."/>
            <person name="Grigoriadou K."/>
            <person name="Maloupa E."/>
            <person name="Willems A."/>
        </authorList>
    </citation>
    <scope>NUCLEOTIDE SEQUENCE</scope>
    <source>
        <strain evidence="2">LMG 28251</strain>
    </source>
</reference>
<dbReference type="EMBL" id="JAAEDH010000008">
    <property type="protein sequence ID" value="MBR0655256.1"/>
    <property type="molecule type" value="Genomic_DNA"/>
</dbReference>
<organism evidence="2 3">
    <name type="scientific">Plastoroseomonas arctica</name>
    <dbReference type="NCBI Taxonomy" id="1509237"/>
    <lineage>
        <taxon>Bacteria</taxon>
        <taxon>Pseudomonadati</taxon>
        <taxon>Pseudomonadota</taxon>
        <taxon>Alphaproteobacteria</taxon>
        <taxon>Acetobacterales</taxon>
        <taxon>Acetobacteraceae</taxon>
        <taxon>Plastoroseomonas</taxon>
    </lineage>
</organism>
<keyword evidence="1" id="KW-1133">Transmembrane helix</keyword>
<sequence length="137" mass="14743">MTDRDTAPRTLTWLAWLATAWIAWELLHDAQSKLTGNEGSVYLFTVLTDGLGFPGYERAIQLGVAVAAMTTAIFVLISRSRGFAGLMAEGIMGGVVVFHRASPLCVDPYGDGGALFRDDQIAHTLARHAGPRRAVTP</sequence>
<keyword evidence="1" id="KW-0472">Membrane</keyword>
<keyword evidence="1" id="KW-0812">Transmembrane</keyword>
<keyword evidence="3" id="KW-1185">Reference proteome</keyword>
<feature type="transmembrane region" description="Helical" evidence="1">
    <location>
        <begin position="7"/>
        <end position="24"/>
    </location>
</feature>
<evidence type="ECO:0000313" key="2">
    <source>
        <dbReference type="EMBL" id="MBR0655256.1"/>
    </source>
</evidence>
<evidence type="ECO:0000256" key="1">
    <source>
        <dbReference type="SAM" id="Phobius"/>
    </source>
</evidence>
<proteinExistence type="predicted"/>
<evidence type="ECO:0000313" key="3">
    <source>
        <dbReference type="Proteomes" id="UP001196068"/>
    </source>
</evidence>
<protein>
    <submittedName>
        <fullName evidence="2">Uncharacterized protein</fullName>
    </submittedName>
</protein>
<reference evidence="2" key="1">
    <citation type="submission" date="2020-01" db="EMBL/GenBank/DDBJ databases">
        <authorList>
            <person name="Rat A."/>
        </authorList>
    </citation>
    <scope>NUCLEOTIDE SEQUENCE</scope>
    <source>
        <strain evidence="2">LMG 28251</strain>
    </source>
</reference>
<comment type="caution">
    <text evidence="2">The sequence shown here is derived from an EMBL/GenBank/DDBJ whole genome shotgun (WGS) entry which is preliminary data.</text>
</comment>
<feature type="transmembrane region" description="Helical" evidence="1">
    <location>
        <begin position="59"/>
        <end position="77"/>
    </location>
</feature>
<dbReference type="RefSeq" id="WP_211874084.1">
    <property type="nucleotide sequence ID" value="NZ_JAAEDH010000008.1"/>
</dbReference>